<dbReference type="GO" id="GO:0019546">
    <property type="term" value="P:L-arginine deiminase pathway"/>
    <property type="evidence" value="ECO:0007669"/>
    <property type="project" value="TreeGrafter"/>
</dbReference>
<dbReference type="GO" id="GO:0005829">
    <property type="term" value="C:cytosol"/>
    <property type="evidence" value="ECO:0007669"/>
    <property type="project" value="TreeGrafter"/>
</dbReference>
<dbReference type="AlphaFoldDB" id="A0A542Z7R7"/>
<gene>
    <name evidence="8" type="ORF">FB474_3997</name>
</gene>
<sequence length="317" mass="33087">MRIVAALGGNALLRRGEKPDAATQEANVDRAVHALAPLAHDHELVLTHGNGPQVGVLALQSASDPHLTTPYPFDVLGAQTQGMIGYWLLQALQNALPGRQVASIINQTLVLAHDPAFANPTKFVGEVYARAEAERLAAARGWTVHQDGGEDSWRRVVGSPTPQRVIETRLIRLLLSSGAVVVCAGGGGVPVIRNEKGKLAGVEAVVDKDLTAAVLAEALEADVLLILTDVPHVERGYGTSSATPILRVTPSALRRETFAAGSMGPKVDAVCRFVELTGDMAAIGRLEDAQAIIAGDAGTIVTPGGDYGGPDDLATYG</sequence>
<evidence type="ECO:0000313" key="9">
    <source>
        <dbReference type="Proteomes" id="UP000319514"/>
    </source>
</evidence>
<proteinExistence type="inferred from homology"/>
<keyword evidence="9" id="KW-1185">Reference proteome</keyword>
<organism evidence="8 9">
    <name type="scientific">Oryzihumus leptocrescens</name>
    <dbReference type="NCBI Taxonomy" id="297536"/>
    <lineage>
        <taxon>Bacteria</taxon>
        <taxon>Bacillati</taxon>
        <taxon>Actinomycetota</taxon>
        <taxon>Actinomycetes</taxon>
        <taxon>Micrococcales</taxon>
        <taxon>Intrasporangiaceae</taxon>
        <taxon>Oryzihumus</taxon>
    </lineage>
</organism>
<name>A0A542Z7R7_9MICO</name>
<comment type="caution">
    <text evidence="8">The sequence shown here is derived from an EMBL/GenBank/DDBJ whole genome shotgun (WGS) entry which is preliminary data.</text>
</comment>
<dbReference type="RefSeq" id="WP_141790588.1">
    <property type="nucleotide sequence ID" value="NZ_BAAAKX010000008.1"/>
</dbReference>
<dbReference type="GO" id="GO:0008804">
    <property type="term" value="F:carbamate kinase activity"/>
    <property type="evidence" value="ECO:0007669"/>
    <property type="project" value="UniProtKB-EC"/>
</dbReference>
<dbReference type="PIRSF" id="PIRSF000723">
    <property type="entry name" value="Carbamate_kin"/>
    <property type="match status" value="1"/>
</dbReference>
<dbReference type="SUPFAM" id="SSF53633">
    <property type="entry name" value="Carbamate kinase-like"/>
    <property type="match status" value="1"/>
</dbReference>
<evidence type="ECO:0000256" key="4">
    <source>
        <dbReference type="ARBA" id="ARBA00022777"/>
    </source>
</evidence>
<evidence type="ECO:0000256" key="6">
    <source>
        <dbReference type="PIRNR" id="PIRNR000723"/>
    </source>
</evidence>
<dbReference type="Gene3D" id="3.40.1160.10">
    <property type="entry name" value="Acetylglutamate kinase-like"/>
    <property type="match status" value="1"/>
</dbReference>
<dbReference type="InterPro" id="IPR001048">
    <property type="entry name" value="Asp/Glu/Uridylate_kinase"/>
</dbReference>
<evidence type="ECO:0000256" key="3">
    <source>
        <dbReference type="ARBA" id="ARBA00022679"/>
    </source>
</evidence>
<dbReference type="Pfam" id="PF00696">
    <property type="entry name" value="AA_kinase"/>
    <property type="match status" value="1"/>
</dbReference>
<dbReference type="NCBIfam" id="NF009008">
    <property type="entry name" value="PRK12354.1"/>
    <property type="match status" value="1"/>
</dbReference>
<accession>A0A542Z7R7</accession>
<comment type="catalytic activity">
    <reaction evidence="5">
        <text>hydrogencarbonate + NH4(+) + ATP = carbamoyl phosphate + ADP + H2O + H(+)</text>
        <dbReference type="Rhea" id="RHEA:10152"/>
        <dbReference type="ChEBI" id="CHEBI:15377"/>
        <dbReference type="ChEBI" id="CHEBI:15378"/>
        <dbReference type="ChEBI" id="CHEBI:17544"/>
        <dbReference type="ChEBI" id="CHEBI:28938"/>
        <dbReference type="ChEBI" id="CHEBI:30616"/>
        <dbReference type="ChEBI" id="CHEBI:58228"/>
        <dbReference type="ChEBI" id="CHEBI:456216"/>
        <dbReference type="EC" id="2.7.2.2"/>
    </reaction>
</comment>
<dbReference type="OrthoDB" id="9766717at2"/>
<evidence type="ECO:0000259" key="7">
    <source>
        <dbReference type="Pfam" id="PF00696"/>
    </source>
</evidence>
<dbReference type="InterPro" id="IPR036393">
    <property type="entry name" value="AceGlu_kinase-like_sf"/>
</dbReference>
<feature type="domain" description="Aspartate/glutamate/uridylate kinase" evidence="7">
    <location>
        <begin position="1"/>
        <end position="275"/>
    </location>
</feature>
<dbReference type="PRINTS" id="PR01469">
    <property type="entry name" value="CARBMTKINASE"/>
</dbReference>
<dbReference type="PANTHER" id="PTHR30409">
    <property type="entry name" value="CARBAMATE KINASE"/>
    <property type="match status" value="1"/>
</dbReference>
<reference evidence="8 9" key="1">
    <citation type="submission" date="2019-06" db="EMBL/GenBank/DDBJ databases">
        <title>Sequencing the genomes of 1000 actinobacteria strains.</title>
        <authorList>
            <person name="Klenk H.-P."/>
        </authorList>
    </citation>
    <scope>NUCLEOTIDE SEQUENCE [LARGE SCALE GENOMIC DNA]</scope>
    <source>
        <strain evidence="8 9">DSM 18082</strain>
    </source>
</reference>
<keyword evidence="4 6" id="KW-0418">Kinase</keyword>
<protein>
    <recommendedName>
        <fullName evidence="2 6">Carbamate kinase</fullName>
    </recommendedName>
</protein>
<dbReference type="PANTHER" id="PTHR30409:SF1">
    <property type="entry name" value="CARBAMATE KINASE-RELATED"/>
    <property type="match status" value="1"/>
</dbReference>
<dbReference type="CDD" id="cd04235">
    <property type="entry name" value="AAK_CK"/>
    <property type="match status" value="1"/>
</dbReference>
<dbReference type="InterPro" id="IPR003964">
    <property type="entry name" value="Carb_kinase"/>
</dbReference>
<evidence type="ECO:0000313" key="8">
    <source>
        <dbReference type="EMBL" id="TQL56381.1"/>
    </source>
</evidence>
<keyword evidence="3 6" id="KW-0808">Transferase</keyword>
<dbReference type="Proteomes" id="UP000319514">
    <property type="component" value="Unassembled WGS sequence"/>
</dbReference>
<dbReference type="EMBL" id="VFOQ01000003">
    <property type="protein sequence ID" value="TQL56381.1"/>
    <property type="molecule type" value="Genomic_DNA"/>
</dbReference>
<dbReference type="FunFam" id="3.40.1160.10:FF:000007">
    <property type="entry name" value="Carbamate kinase"/>
    <property type="match status" value="1"/>
</dbReference>
<evidence type="ECO:0000256" key="5">
    <source>
        <dbReference type="ARBA" id="ARBA00048467"/>
    </source>
</evidence>
<comment type="similarity">
    <text evidence="1 6">Belongs to the carbamate kinase family.</text>
</comment>
<evidence type="ECO:0000256" key="1">
    <source>
        <dbReference type="ARBA" id="ARBA00011066"/>
    </source>
</evidence>
<evidence type="ECO:0000256" key="2">
    <source>
        <dbReference type="ARBA" id="ARBA00013070"/>
    </source>
</evidence>